<sequence length="97" mass="11460">MKLDDKQISDFLESNDKINEYNPILKSLWYDGNGNWEKAHDEVDSLGGQDAARIHAYLHRKEGDQWNADYWYRRAGESKPNLTLDEEWADLLSRFLK</sequence>
<dbReference type="Proteomes" id="UP001157915">
    <property type="component" value="Unassembled WGS sequence"/>
</dbReference>
<organism evidence="1 2">
    <name type="scientific">Algoriphagus winogradskyi</name>
    <dbReference type="NCBI Taxonomy" id="237017"/>
    <lineage>
        <taxon>Bacteria</taxon>
        <taxon>Pseudomonadati</taxon>
        <taxon>Bacteroidota</taxon>
        <taxon>Cytophagia</taxon>
        <taxon>Cytophagales</taxon>
        <taxon>Cyclobacteriaceae</taxon>
        <taxon>Algoriphagus</taxon>
    </lineage>
</organism>
<dbReference type="RefSeq" id="WP_283412669.1">
    <property type="nucleotide sequence ID" value="NZ_FXUA01000003.1"/>
</dbReference>
<comment type="caution">
    <text evidence="1">The sequence shown here is derived from an EMBL/GenBank/DDBJ whole genome shotgun (WGS) entry which is preliminary data.</text>
</comment>
<name>A0ABY1NWV3_9BACT</name>
<keyword evidence="2" id="KW-1185">Reference proteome</keyword>
<proteinExistence type="predicted"/>
<dbReference type="EMBL" id="FXUA01000003">
    <property type="protein sequence ID" value="SMP20521.1"/>
    <property type="molecule type" value="Genomic_DNA"/>
</dbReference>
<gene>
    <name evidence="1" type="ORF">SAMN06265367_103138</name>
</gene>
<protein>
    <submittedName>
        <fullName evidence="1">Uncharacterized protein</fullName>
    </submittedName>
</protein>
<reference evidence="1 2" key="1">
    <citation type="submission" date="2017-05" db="EMBL/GenBank/DDBJ databases">
        <authorList>
            <person name="Varghese N."/>
            <person name="Submissions S."/>
        </authorList>
    </citation>
    <scope>NUCLEOTIDE SEQUENCE [LARGE SCALE GENOMIC DNA]</scope>
    <source>
        <strain evidence="1 2">DSM 15360</strain>
    </source>
</reference>
<evidence type="ECO:0000313" key="2">
    <source>
        <dbReference type="Proteomes" id="UP001157915"/>
    </source>
</evidence>
<accession>A0ABY1NWV3</accession>
<evidence type="ECO:0000313" key="1">
    <source>
        <dbReference type="EMBL" id="SMP20521.1"/>
    </source>
</evidence>